<feature type="transmembrane region" description="Helical" evidence="1">
    <location>
        <begin position="948"/>
        <end position="969"/>
    </location>
</feature>
<dbReference type="PRINTS" id="PR00702">
    <property type="entry name" value="ACRIFLAVINRP"/>
</dbReference>
<feature type="transmembrane region" description="Helical" evidence="1">
    <location>
        <begin position="356"/>
        <end position="376"/>
    </location>
</feature>
<reference evidence="2" key="1">
    <citation type="journal article" date="2013" name="Syst. Appl. Microbiol.">
        <title>New insights into the archaeal diversity of a hypersaline microbial mat obtained by a metagenomic approach.</title>
        <authorList>
            <person name="Lopez-Lopez A."/>
            <person name="Richter M."/>
            <person name="Pena A."/>
            <person name="Tamames J."/>
            <person name="Rossello-Mora R."/>
        </authorList>
    </citation>
    <scope>NUCLEOTIDE SEQUENCE</scope>
</reference>
<dbReference type="SUPFAM" id="SSF82866">
    <property type="entry name" value="Multidrug efflux transporter AcrB transmembrane domain"/>
    <property type="match status" value="2"/>
</dbReference>
<evidence type="ECO:0000313" key="2">
    <source>
        <dbReference type="EMBL" id="AGF93391.1"/>
    </source>
</evidence>
<feature type="transmembrane region" description="Helical" evidence="1">
    <location>
        <begin position="850"/>
        <end position="869"/>
    </location>
</feature>
<feature type="transmembrane region" description="Helical" evidence="1">
    <location>
        <begin position="459"/>
        <end position="480"/>
    </location>
</feature>
<feature type="transmembrane region" description="Helical" evidence="1">
    <location>
        <begin position="12"/>
        <end position="29"/>
    </location>
</feature>
<feature type="transmembrane region" description="Helical" evidence="1">
    <location>
        <begin position="876"/>
        <end position="896"/>
    </location>
</feature>
<keyword evidence="1" id="KW-1133">Transmembrane helix</keyword>
<sequence length="1013" mass="110440">MKLSHIAIKRPVTTIMMVLLVILLGIIGFQRTNIDLFPDLTYPGAAVITNYSGVGPREVENMVTKPIESSLATVTNIKNLTSTSSKGQSVVVAEFNWGTDMDSASMDMRESLDLMGGALPDEAEDPFVVKFDPSMMPIMRIGVIGENDLASLKKLIEDRISPRLERREGVAAVNLVGGLEREIQVIVDQTKLSSYSLNLATIISTLRTENLDLTGGSVTRGEKDILVRVTGKFNSLSEIKNILIPAGAETVPLENIARVEDTFKEVRSKARLNGKPSIGLTIQKQTDANTVAVSERIKEEMSQIEKDLNGIKMTPVIDQSEFIQESISRVGQNAFYGGILAILVLLIFLHNIRSTIIVGTAIPVSIIATFLLIYFGGLTLNMMSLGGLALGIGMLVDNSIVVLENIYRYRLQGAGKIESARKGSTEVGMAIVASTITTAVVFLPVVFVEGMASQLFEELALTVTFSLLASLVVSLTLIPVMSSKILKIKSEKRHHILEHVKNYYRESLNWSLNHRWLIILILILALAGSFSLYPQIGSEFIPQMDQGQIQIEAKLPSGTHLEKTNSISLKIEEIVSQIPEVNSILTNIGSSSMMQIGGGGSSGSDIANFLIKLVPSTQRDRTTSEVIEEIRSKINIPDVTIDVSSMDMVGGGMGGGKPVNIKVKGDSLETLSQITSRIKKEISGIQGIREVEDSFSEGRPELQIKINRTLAAKQGLRVGQIGSTIEAAISGKVATRYEVEGEEYDIRVKLKEKDIDTPAQVRNLMLVSNRGNKVPLENIASFKMEEGPRTIEREDQVRYATVSAALFNTNLGTAMEKVQQRLDQNLTMPPGYEIEYGGQYQEMTASFQDLFFAFILAVILVYMVMASQFESLLHPFVIMFTVPMAIIGVLLGLYITGHNISVVSIIGIVMLAGIVVNNAIVLVDYINTVRERGKNVKEAILEAGPIRLRPILMTAFTTILALLPIALGIGEGAEIQAPMGVVVIGGLSIATFLTLYVIPVLYSISAGITRKIR</sequence>
<dbReference type="SUPFAM" id="SSF82693">
    <property type="entry name" value="Multidrug efflux transporter AcrB pore domain, PN1, PN2, PC1 and PC2 subdomains"/>
    <property type="match status" value="3"/>
</dbReference>
<dbReference type="GO" id="GO:0005886">
    <property type="term" value="C:plasma membrane"/>
    <property type="evidence" value="ECO:0007669"/>
    <property type="project" value="TreeGrafter"/>
</dbReference>
<feature type="transmembrane region" description="Helical" evidence="1">
    <location>
        <begin position="382"/>
        <end position="406"/>
    </location>
</feature>
<dbReference type="PANTHER" id="PTHR32063:SF0">
    <property type="entry name" value="SWARMING MOTILITY PROTEIN SWRC"/>
    <property type="match status" value="1"/>
</dbReference>
<feature type="transmembrane region" description="Helical" evidence="1">
    <location>
        <begin position="981"/>
        <end position="1004"/>
    </location>
</feature>
<dbReference type="Gene3D" id="1.20.1640.10">
    <property type="entry name" value="Multidrug efflux transporter AcrB transmembrane domain"/>
    <property type="match status" value="2"/>
</dbReference>
<dbReference type="Gene3D" id="3.30.70.1320">
    <property type="entry name" value="Multidrug efflux transporter AcrB pore domain like"/>
    <property type="match status" value="1"/>
</dbReference>
<dbReference type="SUPFAM" id="SSF82714">
    <property type="entry name" value="Multidrug efflux transporter AcrB TolC docking domain, DN and DC subdomains"/>
    <property type="match status" value="2"/>
</dbReference>
<keyword evidence="1" id="KW-0472">Membrane</keyword>
<proteinExistence type="predicted"/>
<protein>
    <submittedName>
        <fullName evidence="2">Cation/multidrug efflux pump</fullName>
    </submittedName>
</protein>
<organism evidence="2">
    <name type="scientific">uncultured organism</name>
    <dbReference type="NCBI Taxonomy" id="155900"/>
    <lineage>
        <taxon>unclassified sequences</taxon>
        <taxon>environmental samples</taxon>
    </lineage>
</organism>
<name>M1P1W9_9ZZZZ</name>
<gene>
    <name evidence="2" type="ORF">FLSS-24_0022</name>
</gene>
<feature type="transmembrane region" description="Helical" evidence="1">
    <location>
        <begin position="333"/>
        <end position="349"/>
    </location>
</feature>
<dbReference type="AlphaFoldDB" id="M1P1W9"/>
<dbReference type="Pfam" id="PF00873">
    <property type="entry name" value="ACR_tran"/>
    <property type="match status" value="1"/>
</dbReference>
<evidence type="ECO:0000256" key="1">
    <source>
        <dbReference type="SAM" id="Phobius"/>
    </source>
</evidence>
<dbReference type="EMBL" id="JX684090">
    <property type="protein sequence ID" value="AGF93391.1"/>
    <property type="molecule type" value="Genomic_DNA"/>
</dbReference>
<dbReference type="InterPro" id="IPR027463">
    <property type="entry name" value="AcrB_DN_DC_subdom"/>
</dbReference>
<accession>M1P1W9</accession>
<dbReference type="Gene3D" id="3.30.70.1430">
    <property type="entry name" value="Multidrug efflux transporter AcrB pore domain"/>
    <property type="match status" value="2"/>
</dbReference>
<dbReference type="Gene3D" id="3.30.70.1440">
    <property type="entry name" value="Multidrug efflux transporter AcrB pore domain"/>
    <property type="match status" value="1"/>
</dbReference>
<keyword evidence="1" id="KW-0812">Transmembrane</keyword>
<feature type="transmembrane region" description="Helical" evidence="1">
    <location>
        <begin position="902"/>
        <end position="927"/>
    </location>
</feature>
<feature type="transmembrane region" description="Helical" evidence="1">
    <location>
        <begin position="515"/>
        <end position="533"/>
    </location>
</feature>
<feature type="transmembrane region" description="Helical" evidence="1">
    <location>
        <begin position="427"/>
        <end position="447"/>
    </location>
</feature>
<dbReference type="GO" id="GO:0042910">
    <property type="term" value="F:xenobiotic transmembrane transporter activity"/>
    <property type="evidence" value="ECO:0007669"/>
    <property type="project" value="TreeGrafter"/>
</dbReference>
<dbReference type="PANTHER" id="PTHR32063">
    <property type="match status" value="1"/>
</dbReference>
<dbReference type="InterPro" id="IPR001036">
    <property type="entry name" value="Acrflvin-R"/>
</dbReference>
<dbReference type="Gene3D" id="3.30.2090.10">
    <property type="entry name" value="Multidrug efflux transporter AcrB TolC docking domain, DN and DC subdomains"/>
    <property type="match status" value="2"/>
</dbReference>